<dbReference type="Gene3D" id="3.40.50.150">
    <property type="entry name" value="Vaccinia Virus protein VP39"/>
    <property type="match status" value="1"/>
</dbReference>
<evidence type="ECO:0008006" key="3">
    <source>
        <dbReference type="Google" id="ProtNLM"/>
    </source>
</evidence>
<name>A0A934VFM9_9BACT</name>
<comment type="caution">
    <text evidence="1">The sequence shown here is derived from an EMBL/GenBank/DDBJ whole genome shotgun (WGS) entry which is preliminary data.</text>
</comment>
<evidence type="ECO:0000313" key="2">
    <source>
        <dbReference type="Proteomes" id="UP000658278"/>
    </source>
</evidence>
<dbReference type="RefSeq" id="WP_200278607.1">
    <property type="nucleotide sequence ID" value="NZ_JAENII010000005.1"/>
</dbReference>
<dbReference type="InterPro" id="IPR029063">
    <property type="entry name" value="SAM-dependent_MTases_sf"/>
</dbReference>
<reference evidence="1" key="1">
    <citation type="submission" date="2021-01" db="EMBL/GenBank/DDBJ databases">
        <title>Modified the classification status of verrucomicrobia.</title>
        <authorList>
            <person name="Feng X."/>
        </authorList>
    </citation>
    <scope>NUCLEOTIDE SEQUENCE</scope>
    <source>
        <strain evidence="1">KCTC 22201</strain>
    </source>
</reference>
<dbReference type="SUPFAM" id="SSF53335">
    <property type="entry name" value="S-adenosyl-L-methionine-dependent methyltransferases"/>
    <property type="match status" value="1"/>
</dbReference>
<sequence>MKRPIFEELDFQATPLGDLVLRRRSLPDLDGIIVHEIILGDAYLMTSLFTEVESALSRLGIAATEAAFPGEKLNVVVGGLGLGYTAKVALDHPSIGSLRVVDYLAPVIDWHRRGLVPLGPELSEDPRCRFVHGDFFKLAAADTTSFEPESCTERHHAILLDIDHSPSNLLHQRHEEFYSPAGLRRLAEKIHPGGIFALWSDDPPEETFMQALAEVFDTCESHIVSFDNPHLGGKSESTVYVARRSKA</sequence>
<dbReference type="Proteomes" id="UP000658278">
    <property type="component" value="Unassembled WGS sequence"/>
</dbReference>
<dbReference type="EMBL" id="JAENII010000005">
    <property type="protein sequence ID" value="MBK1827162.1"/>
    <property type="molecule type" value="Genomic_DNA"/>
</dbReference>
<proteinExistence type="predicted"/>
<accession>A0A934VFM9</accession>
<gene>
    <name evidence="1" type="ORF">JIN81_09025</name>
</gene>
<keyword evidence="2" id="KW-1185">Reference proteome</keyword>
<dbReference type="AlphaFoldDB" id="A0A934VFM9"/>
<protein>
    <recommendedName>
        <fullName evidence="3">Spermidine synthase</fullName>
    </recommendedName>
</protein>
<organism evidence="1 2">
    <name type="scientific">Haloferula rosea</name>
    <dbReference type="NCBI Taxonomy" id="490093"/>
    <lineage>
        <taxon>Bacteria</taxon>
        <taxon>Pseudomonadati</taxon>
        <taxon>Verrucomicrobiota</taxon>
        <taxon>Verrucomicrobiia</taxon>
        <taxon>Verrucomicrobiales</taxon>
        <taxon>Verrucomicrobiaceae</taxon>
        <taxon>Haloferula</taxon>
    </lineage>
</organism>
<evidence type="ECO:0000313" key="1">
    <source>
        <dbReference type="EMBL" id="MBK1827162.1"/>
    </source>
</evidence>